<dbReference type="PANTHER" id="PTHR43133">
    <property type="entry name" value="RNA POLYMERASE ECF-TYPE SIGMA FACTO"/>
    <property type="match status" value="1"/>
</dbReference>
<dbReference type="CDD" id="cd06171">
    <property type="entry name" value="Sigma70_r4"/>
    <property type="match status" value="1"/>
</dbReference>
<dbReference type="AlphaFoldDB" id="A0A0A3J548"/>
<keyword evidence="3 6" id="KW-0731">Sigma factor</keyword>
<dbReference type="NCBIfam" id="TIGR02937">
    <property type="entry name" value="sigma70-ECF"/>
    <property type="match status" value="1"/>
</dbReference>
<comment type="caution">
    <text evidence="9">The sequence shown here is derived from an EMBL/GenBank/DDBJ whole genome shotgun (WGS) entry which is preliminary data.</text>
</comment>
<dbReference type="InterPro" id="IPR014284">
    <property type="entry name" value="RNA_pol_sigma-70_dom"/>
</dbReference>
<gene>
    <name evidence="9" type="ORF">CD32_23275</name>
</gene>
<evidence type="ECO:0000256" key="6">
    <source>
        <dbReference type="RuleBase" id="RU000716"/>
    </source>
</evidence>
<protein>
    <recommendedName>
        <fullName evidence="6">RNA polymerase sigma factor</fullName>
    </recommendedName>
</protein>
<feature type="domain" description="RNA polymerase sigma factor 70 region 4 type 2" evidence="8">
    <location>
        <begin position="97"/>
        <end position="144"/>
    </location>
</feature>
<dbReference type="Gene3D" id="1.10.10.10">
    <property type="entry name" value="Winged helix-like DNA-binding domain superfamily/Winged helix DNA-binding domain"/>
    <property type="match status" value="1"/>
</dbReference>
<dbReference type="RefSeq" id="WP_036159472.1">
    <property type="nucleotide sequence ID" value="NZ_AVCX01000001.1"/>
</dbReference>
<evidence type="ECO:0000313" key="10">
    <source>
        <dbReference type="Proteomes" id="UP000030437"/>
    </source>
</evidence>
<proteinExistence type="inferred from homology"/>
<dbReference type="InterPro" id="IPR007627">
    <property type="entry name" value="RNA_pol_sigma70_r2"/>
</dbReference>
<evidence type="ECO:0000259" key="7">
    <source>
        <dbReference type="Pfam" id="PF04542"/>
    </source>
</evidence>
<dbReference type="GO" id="GO:0006950">
    <property type="term" value="P:response to stress"/>
    <property type="evidence" value="ECO:0007669"/>
    <property type="project" value="UniProtKB-ARBA"/>
</dbReference>
<evidence type="ECO:0000313" key="9">
    <source>
        <dbReference type="EMBL" id="KGR82202.1"/>
    </source>
</evidence>
<dbReference type="Gene3D" id="1.10.1740.10">
    <property type="match status" value="1"/>
</dbReference>
<accession>A0A0A3J548</accession>
<dbReference type="Proteomes" id="UP000030437">
    <property type="component" value="Unassembled WGS sequence"/>
</dbReference>
<keyword evidence="4 6" id="KW-0238">DNA-binding</keyword>
<name>A0A0A3J548_9BACI</name>
<dbReference type="GO" id="GO:0006352">
    <property type="term" value="P:DNA-templated transcription initiation"/>
    <property type="evidence" value="ECO:0007669"/>
    <property type="project" value="InterPro"/>
</dbReference>
<dbReference type="InterPro" id="IPR036388">
    <property type="entry name" value="WH-like_DNA-bd_sf"/>
</dbReference>
<dbReference type="InterPro" id="IPR039425">
    <property type="entry name" value="RNA_pol_sigma-70-like"/>
</dbReference>
<dbReference type="GO" id="GO:0016987">
    <property type="term" value="F:sigma factor activity"/>
    <property type="evidence" value="ECO:0007669"/>
    <property type="project" value="UniProtKB-KW"/>
</dbReference>
<evidence type="ECO:0000256" key="5">
    <source>
        <dbReference type="ARBA" id="ARBA00023163"/>
    </source>
</evidence>
<evidence type="ECO:0000256" key="2">
    <source>
        <dbReference type="ARBA" id="ARBA00023015"/>
    </source>
</evidence>
<reference evidence="9 10" key="1">
    <citation type="submission" date="2014-02" db="EMBL/GenBank/DDBJ databases">
        <title>Draft genome sequence of Lysinibacillus odysseyi NBRC 100172.</title>
        <authorList>
            <person name="Zhang F."/>
            <person name="Wang G."/>
            <person name="Zhang L."/>
        </authorList>
    </citation>
    <scope>NUCLEOTIDE SEQUENCE [LARGE SCALE GENOMIC DNA]</scope>
    <source>
        <strain evidence="9 10">NBRC 100172</strain>
    </source>
</reference>
<feature type="domain" description="RNA polymerase sigma-70 region 2" evidence="7">
    <location>
        <begin position="9"/>
        <end position="71"/>
    </location>
</feature>
<dbReference type="Pfam" id="PF04542">
    <property type="entry name" value="Sigma70_r2"/>
    <property type="match status" value="1"/>
</dbReference>
<keyword evidence="5 6" id="KW-0804">Transcription</keyword>
<dbReference type="GO" id="GO:0003677">
    <property type="term" value="F:DNA binding"/>
    <property type="evidence" value="ECO:0007669"/>
    <property type="project" value="UniProtKB-KW"/>
</dbReference>
<dbReference type="InterPro" id="IPR013249">
    <property type="entry name" value="RNA_pol_sigma70_r4_t2"/>
</dbReference>
<dbReference type="STRING" id="1220589.CD32_23275"/>
<dbReference type="PANTHER" id="PTHR43133:SF8">
    <property type="entry name" value="RNA POLYMERASE SIGMA FACTOR HI_1459-RELATED"/>
    <property type="match status" value="1"/>
</dbReference>
<dbReference type="OrthoDB" id="2381154at2"/>
<evidence type="ECO:0000256" key="4">
    <source>
        <dbReference type="ARBA" id="ARBA00023125"/>
    </source>
</evidence>
<keyword evidence="2 6" id="KW-0805">Transcription regulation</keyword>
<dbReference type="PROSITE" id="PS01063">
    <property type="entry name" value="SIGMA70_ECF"/>
    <property type="match status" value="1"/>
</dbReference>
<dbReference type="Pfam" id="PF08281">
    <property type="entry name" value="Sigma70_r4_2"/>
    <property type="match status" value="1"/>
</dbReference>
<dbReference type="SUPFAM" id="SSF88659">
    <property type="entry name" value="Sigma3 and sigma4 domains of RNA polymerase sigma factors"/>
    <property type="match status" value="1"/>
</dbReference>
<dbReference type="EMBL" id="JPVP01000060">
    <property type="protein sequence ID" value="KGR82202.1"/>
    <property type="molecule type" value="Genomic_DNA"/>
</dbReference>
<organism evidence="9 10">
    <name type="scientific">Lysinibacillus odysseyi 34hs-1 = NBRC 100172</name>
    <dbReference type="NCBI Taxonomy" id="1220589"/>
    <lineage>
        <taxon>Bacteria</taxon>
        <taxon>Bacillati</taxon>
        <taxon>Bacillota</taxon>
        <taxon>Bacilli</taxon>
        <taxon>Bacillales</taxon>
        <taxon>Bacillaceae</taxon>
        <taxon>Lysinibacillus</taxon>
    </lineage>
</organism>
<dbReference type="InterPro" id="IPR000838">
    <property type="entry name" value="RNA_pol_sigma70_ECF_CS"/>
</dbReference>
<evidence type="ECO:0000256" key="3">
    <source>
        <dbReference type="ARBA" id="ARBA00023082"/>
    </source>
</evidence>
<dbReference type="eggNOG" id="COG1595">
    <property type="taxonomic scope" value="Bacteria"/>
</dbReference>
<dbReference type="InterPro" id="IPR013325">
    <property type="entry name" value="RNA_pol_sigma_r2"/>
</dbReference>
<evidence type="ECO:0000256" key="1">
    <source>
        <dbReference type="ARBA" id="ARBA00010641"/>
    </source>
</evidence>
<keyword evidence="10" id="KW-1185">Reference proteome</keyword>
<sequence length="215" mass="24899">MAWEVTEAEMKKLYRYCLKLSHSPWTAEDLVQETLLKVIKLQSAEPDRTLTFSFLYTIAKNLFIDEKRKQRDVFSVEEDFYGEASSLIEYDSLIDILLSTLPLKQAMLLTLKDVFGFTSKEIAAMLRTSDESVKTALHRTRNKLKTVQLEEVHVTIPNNQLITSLSTAIKKANPQQIFLYYRQLEARHFQVRRTEGSAVCHIIDPDGNILELYCF</sequence>
<dbReference type="InterPro" id="IPR013324">
    <property type="entry name" value="RNA_pol_sigma_r3/r4-like"/>
</dbReference>
<comment type="similarity">
    <text evidence="1 6">Belongs to the sigma-70 factor family. ECF subfamily.</text>
</comment>
<dbReference type="SUPFAM" id="SSF88946">
    <property type="entry name" value="Sigma2 domain of RNA polymerase sigma factors"/>
    <property type="match status" value="1"/>
</dbReference>
<evidence type="ECO:0000259" key="8">
    <source>
        <dbReference type="Pfam" id="PF08281"/>
    </source>
</evidence>